<reference evidence="7" key="1">
    <citation type="submission" date="2016-10" db="EMBL/GenBank/DDBJ databases">
        <authorList>
            <person name="Varghese N."/>
            <person name="Submissions S."/>
        </authorList>
    </citation>
    <scope>NUCLEOTIDE SEQUENCE [LARGE SCALE GENOMIC DNA]</scope>
    <source>
        <strain evidence="7">DSM 16108</strain>
    </source>
</reference>
<keyword evidence="4" id="KW-1133">Transmembrane helix</keyword>
<evidence type="ECO:0000256" key="5">
    <source>
        <dbReference type="ARBA" id="ARBA00023136"/>
    </source>
</evidence>
<evidence type="ECO:0000313" key="6">
    <source>
        <dbReference type="EMBL" id="SFK15428.1"/>
    </source>
</evidence>
<keyword evidence="5" id="KW-0472">Membrane</keyword>
<organism evidence="6 7">
    <name type="scientific">Marinilactibacillus piezotolerans</name>
    <dbReference type="NCBI Taxonomy" id="258723"/>
    <lineage>
        <taxon>Bacteria</taxon>
        <taxon>Bacillati</taxon>
        <taxon>Bacillota</taxon>
        <taxon>Bacilli</taxon>
        <taxon>Lactobacillales</taxon>
        <taxon>Carnobacteriaceae</taxon>
        <taxon>Marinilactibacillus</taxon>
    </lineage>
</organism>
<dbReference type="PANTHER" id="PTHR34478:SF2">
    <property type="entry name" value="MEMBRANE PROTEIN"/>
    <property type="match status" value="1"/>
</dbReference>
<evidence type="ECO:0000256" key="1">
    <source>
        <dbReference type="ARBA" id="ARBA00004167"/>
    </source>
</evidence>
<evidence type="ECO:0000256" key="3">
    <source>
        <dbReference type="ARBA" id="ARBA00022692"/>
    </source>
</evidence>
<dbReference type="AlphaFoldDB" id="A0A1I3X761"/>
<keyword evidence="7" id="KW-1185">Reference proteome</keyword>
<evidence type="ECO:0000256" key="2">
    <source>
        <dbReference type="ARBA" id="ARBA00008854"/>
    </source>
</evidence>
<comment type="similarity">
    <text evidence="2">Belongs to the LemA family.</text>
</comment>
<dbReference type="OrthoDB" id="9804152at2"/>
<dbReference type="RefSeq" id="WP_072694150.1">
    <property type="nucleotide sequence ID" value="NZ_FOSJ01000012.1"/>
</dbReference>
<keyword evidence="3" id="KW-0812">Transmembrane</keyword>
<dbReference type="SUPFAM" id="SSF140478">
    <property type="entry name" value="LemA-like"/>
    <property type="match status" value="1"/>
</dbReference>
<dbReference type="Gene3D" id="1.20.1440.20">
    <property type="entry name" value="LemA-like domain"/>
    <property type="match status" value="1"/>
</dbReference>
<evidence type="ECO:0000313" key="7">
    <source>
        <dbReference type="Proteomes" id="UP000199589"/>
    </source>
</evidence>
<proteinExistence type="inferred from homology"/>
<gene>
    <name evidence="6" type="ORF">SAMN04488569_101260</name>
</gene>
<dbReference type="Proteomes" id="UP000199589">
    <property type="component" value="Unassembled WGS sequence"/>
</dbReference>
<dbReference type="EMBL" id="FOSJ01000012">
    <property type="protein sequence ID" value="SFK15428.1"/>
    <property type="molecule type" value="Genomic_DNA"/>
</dbReference>
<dbReference type="InterPro" id="IPR023353">
    <property type="entry name" value="LemA-like_dom_sf"/>
</dbReference>
<dbReference type="Pfam" id="PF04011">
    <property type="entry name" value="LemA"/>
    <property type="match status" value="1"/>
</dbReference>
<sequence length="188" mass="20595">MSNKMKVLVGAILAVILMGIPLVGSYNSLIESESKVDSSWAQVESQLQRRYDLIPNLVSSVQGAMDNEQEIFTAIADARAGVASADTVDESIEANQQLDTAVRSLMVSVEDYPELKSNENVTALMDELAGTENRIATERGRFNEVVRTYNTKVKSFPTSIFASIAGFDERPYFEANEGAEDAPTVDFE</sequence>
<accession>A0A1I3X761</accession>
<protein>
    <submittedName>
        <fullName evidence="6">LemA protein</fullName>
    </submittedName>
</protein>
<comment type="subcellular location">
    <subcellularLocation>
        <location evidence="1">Membrane</location>
        <topology evidence="1">Single-pass membrane protein</topology>
    </subcellularLocation>
</comment>
<evidence type="ECO:0000256" key="4">
    <source>
        <dbReference type="ARBA" id="ARBA00022989"/>
    </source>
</evidence>
<name>A0A1I3X761_9LACT</name>
<dbReference type="InterPro" id="IPR007156">
    <property type="entry name" value="MamQ_LemA"/>
</dbReference>
<dbReference type="PANTHER" id="PTHR34478">
    <property type="entry name" value="PROTEIN LEMA"/>
    <property type="match status" value="1"/>
</dbReference>
<dbReference type="GO" id="GO:0016020">
    <property type="term" value="C:membrane"/>
    <property type="evidence" value="ECO:0007669"/>
    <property type="project" value="UniProtKB-SubCell"/>
</dbReference>